<protein>
    <submittedName>
        <fullName evidence="3">LysR family transcriptional regulator</fullName>
    </submittedName>
</protein>
<evidence type="ECO:0000256" key="1">
    <source>
        <dbReference type="SAM" id="MobiDB-lite"/>
    </source>
</evidence>
<feature type="region of interest" description="Disordered" evidence="1">
    <location>
        <begin position="114"/>
        <end position="158"/>
    </location>
</feature>
<dbReference type="InterPro" id="IPR000847">
    <property type="entry name" value="LysR_HTH_N"/>
</dbReference>
<evidence type="ECO:0000259" key="2">
    <source>
        <dbReference type="Pfam" id="PF00126"/>
    </source>
</evidence>
<dbReference type="Proteomes" id="UP000595197">
    <property type="component" value="Chromosome"/>
</dbReference>
<organism evidence="3 4">
    <name type="scientific">Skermanella cutis</name>
    <dbReference type="NCBI Taxonomy" id="2775420"/>
    <lineage>
        <taxon>Bacteria</taxon>
        <taxon>Pseudomonadati</taxon>
        <taxon>Pseudomonadota</taxon>
        <taxon>Alphaproteobacteria</taxon>
        <taxon>Rhodospirillales</taxon>
        <taxon>Azospirillaceae</taxon>
        <taxon>Skermanella</taxon>
    </lineage>
</organism>
<dbReference type="Gene3D" id="1.10.10.10">
    <property type="entry name" value="Winged helix-like DNA-binding domain superfamily/Winged helix DNA-binding domain"/>
    <property type="match status" value="1"/>
</dbReference>
<proteinExistence type="predicted"/>
<reference evidence="3" key="1">
    <citation type="submission" date="2021-02" db="EMBL/GenBank/DDBJ databases">
        <title>Skermanella TT6 skin isolate.</title>
        <authorList>
            <person name="Lee K."/>
            <person name="Ganzorig M."/>
        </authorList>
    </citation>
    <scope>NUCLEOTIDE SEQUENCE</scope>
    <source>
        <strain evidence="3">TT6</strain>
    </source>
</reference>
<gene>
    <name evidence="3" type="ORF">IGS68_25265</name>
</gene>
<dbReference type="PANTHER" id="PTHR30432">
    <property type="entry name" value="TRANSCRIPTIONAL REGULATOR MODE"/>
    <property type="match status" value="1"/>
</dbReference>
<evidence type="ECO:0000313" key="4">
    <source>
        <dbReference type="Proteomes" id="UP000595197"/>
    </source>
</evidence>
<dbReference type="InterPro" id="IPR051815">
    <property type="entry name" value="Molybdate_resp_trans_reg"/>
</dbReference>
<accession>A0ABX7B4J7</accession>
<dbReference type="Pfam" id="PF00126">
    <property type="entry name" value="HTH_1"/>
    <property type="match status" value="1"/>
</dbReference>
<dbReference type="InterPro" id="IPR036388">
    <property type="entry name" value="WH-like_DNA-bd_sf"/>
</dbReference>
<feature type="compositionally biased region" description="Basic and acidic residues" evidence="1">
    <location>
        <begin position="129"/>
        <end position="143"/>
    </location>
</feature>
<sequence>MAKLRLRIDFEPEGSLGPGKVALLEAIRRCGSISSAARELDMSYRRAWLLVDDLNQTFRQPVVNAMVGGRKGGGAGLTAFGDSVIRHYREMEAEAHEALARHMAALQDEVVAGGDAPAMPRECPVPEDGSERAEQERDCDGRKAMQRSLSKQPAGRPN</sequence>
<dbReference type="PANTHER" id="PTHR30432:SF1">
    <property type="entry name" value="DNA-BINDING TRANSCRIPTIONAL DUAL REGULATOR MODE"/>
    <property type="match status" value="1"/>
</dbReference>
<dbReference type="SUPFAM" id="SSF46785">
    <property type="entry name" value="Winged helix' DNA-binding domain"/>
    <property type="match status" value="1"/>
</dbReference>
<dbReference type="InterPro" id="IPR036390">
    <property type="entry name" value="WH_DNA-bd_sf"/>
</dbReference>
<dbReference type="EMBL" id="CP067420">
    <property type="protein sequence ID" value="QQP89260.1"/>
    <property type="molecule type" value="Genomic_DNA"/>
</dbReference>
<dbReference type="RefSeq" id="WP_201075284.1">
    <property type="nucleotide sequence ID" value="NZ_CP067420.1"/>
</dbReference>
<keyword evidence="4" id="KW-1185">Reference proteome</keyword>
<evidence type="ECO:0000313" key="3">
    <source>
        <dbReference type="EMBL" id="QQP89260.1"/>
    </source>
</evidence>
<feature type="domain" description="HTH lysR-type" evidence="2">
    <location>
        <begin position="22"/>
        <end position="81"/>
    </location>
</feature>
<name>A0ABX7B4J7_9PROT</name>